<dbReference type="PANTHER" id="PTHR37422:SF23">
    <property type="entry name" value="TEICHURONIC ACID BIOSYNTHESIS PROTEIN TUAE"/>
    <property type="match status" value="1"/>
</dbReference>
<evidence type="ECO:0000313" key="9">
    <source>
        <dbReference type="Proteomes" id="UP000317093"/>
    </source>
</evidence>
<feature type="transmembrane region" description="Helical" evidence="6">
    <location>
        <begin position="78"/>
        <end position="99"/>
    </location>
</feature>
<feature type="transmembrane region" description="Helical" evidence="6">
    <location>
        <begin position="478"/>
        <end position="508"/>
    </location>
</feature>
<dbReference type="Pfam" id="PF04932">
    <property type="entry name" value="Wzy_C"/>
    <property type="match status" value="1"/>
</dbReference>
<feature type="transmembrane region" description="Helical" evidence="6">
    <location>
        <begin position="415"/>
        <end position="433"/>
    </location>
</feature>
<dbReference type="GO" id="GO:0016020">
    <property type="term" value="C:membrane"/>
    <property type="evidence" value="ECO:0007669"/>
    <property type="project" value="UniProtKB-SubCell"/>
</dbReference>
<dbReference type="InterPro" id="IPR051533">
    <property type="entry name" value="WaaL-like"/>
</dbReference>
<reference evidence="8 9" key="1">
    <citation type="submission" date="2019-02" db="EMBL/GenBank/DDBJ databases">
        <title>Deep-cultivation of Planctomycetes and their phenomic and genomic characterization uncovers novel biology.</title>
        <authorList>
            <person name="Wiegand S."/>
            <person name="Jogler M."/>
            <person name="Boedeker C."/>
            <person name="Pinto D."/>
            <person name="Vollmers J."/>
            <person name="Rivas-Marin E."/>
            <person name="Kohn T."/>
            <person name="Peeters S.H."/>
            <person name="Heuer A."/>
            <person name="Rast P."/>
            <person name="Oberbeckmann S."/>
            <person name="Bunk B."/>
            <person name="Jeske O."/>
            <person name="Meyerdierks A."/>
            <person name="Storesund J.E."/>
            <person name="Kallscheuer N."/>
            <person name="Luecker S."/>
            <person name="Lage O.M."/>
            <person name="Pohl T."/>
            <person name="Merkel B.J."/>
            <person name="Hornburger P."/>
            <person name="Mueller R.-W."/>
            <person name="Bruemmer F."/>
            <person name="Labrenz M."/>
            <person name="Spormann A.M."/>
            <person name="Op den Camp H."/>
            <person name="Overmann J."/>
            <person name="Amann R."/>
            <person name="Jetten M.S.M."/>
            <person name="Mascher T."/>
            <person name="Medema M.H."/>
            <person name="Devos D.P."/>
            <person name="Kaster A.-K."/>
            <person name="Ovreas L."/>
            <person name="Rohde M."/>
            <person name="Galperin M.Y."/>
            <person name="Jogler C."/>
        </authorList>
    </citation>
    <scope>NUCLEOTIDE SEQUENCE [LARGE SCALE GENOMIC DNA]</scope>
    <source>
        <strain evidence="8 9">Pan216</strain>
    </source>
</reference>
<feature type="transmembrane region" description="Helical" evidence="6">
    <location>
        <begin position="528"/>
        <end position="548"/>
    </location>
</feature>
<evidence type="ECO:0000313" key="8">
    <source>
        <dbReference type="EMBL" id="QDU62338.1"/>
    </source>
</evidence>
<feature type="transmembrane region" description="Helical" evidence="6">
    <location>
        <begin position="257"/>
        <end position="273"/>
    </location>
</feature>
<dbReference type="SUPFAM" id="SSF48452">
    <property type="entry name" value="TPR-like"/>
    <property type="match status" value="1"/>
</dbReference>
<name>A0A518B5T6_9BACT</name>
<dbReference type="AlphaFoldDB" id="A0A518B5T6"/>
<feature type="transmembrane region" description="Helical" evidence="6">
    <location>
        <begin position="285"/>
        <end position="311"/>
    </location>
</feature>
<dbReference type="InterPro" id="IPR011990">
    <property type="entry name" value="TPR-like_helical_dom_sf"/>
</dbReference>
<evidence type="ECO:0000256" key="3">
    <source>
        <dbReference type="ARBA" id="ARBA00022989"/>
    </source>
</evidence>
<evidence type="ECO:0000256" key="5">
    <source>
        <dbReference type="SAM" id="MobiDB-lite"/>
    </source>
</evidence>
<feature type="transmembrane region" description="Helical" evidence="6">
    <location>
        <begin position="105"/>
        <end position="120"/>
    </location>
</feature>
<keyword evidence="3 6" id="KW-1133">Transmembrane helix</keyword>
<feature type="transmembrane region" description="Helical" evidence="6">
    <location>
        <begin position="132"/>
        <end position="152"/>
    </location>
</feature>
<dbReference type="PANTHER" id="PTHR37422">
    <property type="entry name" value="TEICHURONIC ACID BIOSYNTHESIS PROTEIN TUAE"/>
    <property type="match status" value="1"/>
</dbReference>
<dbReference type="KEGG" id="knv:Pan216_32050"/>
<feature type="transmembrane region" description="Helical" evidence="6">
    <location>
        <begin position="21"/>
        <end position="39"/>
    </location>
</feature>
<evidence type="ECO:0000256" key="1">
    <source>
        <dbReference type="ARBA" id="ARBA00004141"/>
    </source>
</evidence>
<feature type="transmembrane region" description="Helical" evidence="6">
    <location>
        <begin position="51"/>
        <end position="71"/>
    </location>
</feature>
<keyword evidence="8" id="KW-0436">Ligase</keyword>
<evidence type="ECO:0000259" key="7">
    <source>
        <dbReference type="Pfam" id="PF04932"/>
    </source>
</evidence>
<dbReference type="EMBL" id="CP036279">
    <property type="protein sequence ID" value="QDU62338.1"/>
    <property type="molecule type" value="Genomic_DNA"/>
</dbReference>
<dbReference type="Gene3D" id="1.25.40.10">
    <property type="entry name" value="Tetratricopeptide repeat domain"/>
    <property type="match status" value="1"/>
</dbReference>
<feature type="transmembrane region" description="Helical" evidence="6">
    <location>
        <begin position="233"/>
        <end position="251"/>
    </location>
</feature>
<dbReference type="Proteomes" id="UP000317093">
    <property type="component" value="Chromosome"/>
</dbReference>
<feature type="transmembrane region" description="Helical" evidence="6">
    <location>
        <begin position="371"/>
        <end position="395"/>
    </location>
</feature>
<feature type="transmembrane region" description="Helical" evidence="6">
    <location>
        <begin position="439"/>
        <end position="457"/>
    </location>
</feature>
<evidence type="ECO:0000256" key="2">
    <source>
        <dbReference type="ARBA" id="ARBA00022692"/>
    </source>
</evidence>
<evidence type="ECO:0000256" key="6">
    <source>
        <dbReference type="SAM" id="Phobius"/>
    </source>
</evidence>
<accession>A0A518B5T6</accession>
<keyword evidence="9" id="KW-1185">Reference proteome</keyword>
<keyword evidence="4 6" id="KW-0472">Membrane</keyword>
<proteinExistence type="predicted"/>
<feature type="compositionally biased region" description="Basic and acidic residues" evidence="5">
    <location>
        <begin position="699"/>
        <end position="721"/>
    </location>
</feature>
<evidence type="ECO:0000256" key="4">
    <source>
        <dbReference type="ARBA" id="ARBA00023136"/>
    </source>
</evidence>
<comment type="subcellular location">
    <subcellularLocation>
        <location evidence="1">Membrane</location>
        <topology evidence="1">Multi-pass membrane protein</topology>
    </subcellularLocation>
</comment>
<feature type="domain" description="O-antigen ligase-related" evidence="7">
    <location>
        <begin position="241"/>
        <end position="384"/>
    </location>
</feature>
<feature type="transmembrane region" description="Helical" evidence="6">
    <location>
        <begin position="207"/>
        <end position="226"/>
    </location>
</feature>
<dbReference type="GO" id="GO:0016874">
    <property type="term" value="F:ligase activity"/>
    <property type="evidence" value="ECO:0007669"/>
    <property type="project" value="UniProtKB-KW"/>
</dbReference>
<sequence length="727" mass="79453">MKRGAERPASPDPMERMGGRLAAIGLALAVAIVAGRTFYPSEDAADGSGVIFILLEMSLGLIALACWIAGAKGPKPGAVTWSWGVLLGAIAVSTLSAAYQFPAKILLWEWVGAGMLLLFLRQQTGRTSPMPMAGLVVSLALTQSLIACWQVGVEHPRLRKMYEERHPDVLAEIEMMGIAPGSGEERLFRDRLYAPEAYGTFGHPNSLAGLLVLGLPLLVAAAELAWRWPTRPWRLAGVGIAVAIVLMGLLLTRSRSAWLAALCGLGVMAVFHPRGVRVLWPWRRWLLLAGLGLGLAVAMLSLVGVFDWLVIVESSKSLRYRAEWWWGTLGVIEDHPLFGTGFGNFGSAYLEHKLPFSSEEIRDPHNFVLELLAGAGPVALVAYLAALGFALRELWERNDQSPDTDASTLPGGTPLWWWAGVVLAAVMLIWFAFPGWAGWLGMGFWAFALVAVSGFRARAAAKTASLEHAGVEPIARAVFAGTLALHVHWLAAGGINYPGLLLPCWALLAASSGRISDWSPNFSNQVTTAVGLLILAGMFLQTLYFPLVERDRILAEVRSISMEGGSRALERRTSAQRYLAKSQPGDASHWAHLGQLETARMERSARDRGVAQEAYRQAELAWKRAIQLDPRRAAHHRGLAQTYQAAGKMGLDRQGYAKSVASWDEVIARYPNLAANRFGYAEALMLLGKKNKAKDEFERALELDRTPHPDKKLSEAQRRMAEQFVEP</sequence>
<feature type="region of interest" description="Disordered" evidence="5">
    <location>
        <begin position="699"/>
        <end position="727"/>
    </location>
</feature>
<dbReference type="InterPro" id="IPR007016">
    <property type="entry name" value="O-antigen_ligase-rel_domated"/>
</dbReference>
<gene>
    <name evidence="8" type="ORF">Pan216_32050</name>
</gene>
<dbReference type="OrthoDB" id="274640at2"/>
<protein>
    <submittedName>
        <fullName evidence="8">O-Antigen ligase</fullName>
    </submittedName>
</protein>
<organism evidence="8 9">
    <name type="scientific">Kolteria novifilia</name>
    <dbReference type="NCBI Taxonomy" id="2527975"/>
    <lineage>
        <taxon>Bacteria</taxon>
        <taxon>Pseudomonadati</taxon>
        <taxon>Planctomycetota</taxon>
        <taxon>Planctomycetia</taxon>
        <taxon>Kolteriales</taxon>
        <taxon>Kolteriaceae</taxon>
        <taxon>Kolteria</taxon>
    </lineage>
</organism>
<keyword evidence="2 6" id="KW-0812">Transmembrane</keyword>